<evidence type="ECO:0000313" key="3">
    <source>
        <dbReference type="Proteomes" id="UP000553459"/>
    </source>
</evidence>
<dbReference type="Pfam" id="PF05065">
    <property type="entry name" value="Phage_capsid"/>
    <property type="match status" value="1"/>
</dbReference>
<dbReference type="InterPro" id="IPR054612">
    <property type="entry name" value="Phage_capsid-like_C"/>
</dbReference>
<protein>
    <recommendedName>
        <fullName evidence="1">Phage capsid-like C-terminal domain-containing protein</fullName>
    </recommendedName>
</protein>
<organism evidence="2 3">
    <name type="scientific">Elizabethkingia argenteiflava</name>
    <dbReference type="NCBI Taxonomy" id="2681556"/>
    <lineage>
        <taxon>Bacteria</taxon>
        <taxon>Pseudomonadati</taxon>
        <taxon>Bacteroidota</taxon>
        <taxon>Flavobacteriia</taxon>
        <taxon>Flavobacteriales</taxon>
        <taxon>Weeksellaceae</taxon>
        <taxon>Elizabethkingia</taxon>
    </lineage>
</organism>
<evidence type="ECO:0000313" key="2">
    <source>
        <dbReference type="EMBL" id="NAW50776.1"/>
    </source>
</evidence>
<feature type="domain" description="Phage capsid-like C-terminal" evidence="1">
    <location>
        <begin position="143"/>
        <end position="385"/>
    </location>
</feature>
<dbReference type="EMBL" id="JAAABJ010000439">
    <property type="protein sequence ID" value="NAW50776.1"/>
    <property type="molecule type" value="Genomic_DNA"/>
</dbReference>
<dbReference type="Proteomes" id="UP000553459">
    <property type="component" value="Unassembled WGS sequence"/>
</dbReference>
<dbReference type="SUPFAM" id="SSF56563">
    <property type="entry name" value="Major capsid protein gp5"/>
    <property type="match status" value="1"/>
</dbReference>
<gene>
    <name evidence="2" type="ORF">GNY06_05055</name>
</gene>
<dbReference type="Gene3D" id="3.30.2400.10">
    <property type="entry name" value="Major capsid protein gp5"/>
    <property type="match status" value="1"/>
</dbReference>
<comment type="caution">
    <text evidence="2">The sequence shown here is derived from an EMBL/GenBank/DDBJ whole genome shotgun (WGS) entry which is preliminary data.</text>
</comment>
<sequence length="419" mass="46665">MFKYKTQAELEKMSVEEIDQYHKEMKAWEADVRKKEIEEALKPLVQQNEESVKDLNDIAEITTSLKEKIRNLGLPSESQLSKALKDNADAIKETFNSGKIVEIEIKNEGSLITTGNATGGNEAPAIFGAQVAHPSFINLRTPSALSKVTRLKASNSTYPYTEVVPKDGNFEFVKEGGKKPAIDLMITTKYATPVKIAAHMHLTEESVKDIPALESIAKDFLKKKHDLKYEKAILFGDGENSSPLGATKYGRAFNAKNMAGKVKNPNIMDSINAAVTDIYTTHNYEDETPYSADTVLINPIDFFIEFVSAKDERGLPLYPSASLFNQVVIGGLTIIPHPEIKAGDIFVGDLSKYNTTEWLPYVVKIGWINDDFIKNQFVILGESRFHAFVKSLDKQAFIYDKIEKIKSAISDNSTNKGKI</sequence>
<name>A0A845PV72_9FLAO</name>
<dbReference type="Gene3D" id="3.30.2320.10">
    <property type="entry name" value="hypothetical protein PF0899 domain"/>
    <property type="match status" value="1"/>
</dbReference>
<dbReference type="AlphaFoldDB" id="A0A845PV72"/>
<dbReference type="RefSeq" id="WP_166519083.1">
    <property type="nucleotide sequence ID" value="NZ_JAAABJ010000439.1"/>
</dbReference>
<reference evidence="2 3" key="1">
    <citation type="submission" date="2019-11" db="EMBL/GenBank/DDBJ databases">
        <title>Characterization of Elizabethkingia argenteiflava sp. nov., isolated from inner surface of Soybean Pods.</title>
        <authorList>
            <person name="Mo S."/>
        </authorList>
    </citation>
    <scope>NUCLEOTIDE SEQUENCE [LARGE SCALE GENOMIC DNA]</scope>
    <source>
        <strain evidence="2 3">YB22</strain>
    </source>
</reference>
<evidence type="ECO:0000259" key="1">
    <source>
        <dbReference type="Pfam" id="PF05065"/>
    </source>
</evidence>
<accession>A0A845PV72</accession>
<keyword evidence="3" id="KW-1185">Reference proteome</keyword>
<proteinExistence type="predicted"/>